<dbReference type="AlphaFoldDB" id="A0A1C6YX76"/>
<dbReference type="OrthoDB" id="6638587at2"/>
<name>A0A1C6YX76_HAFAL</name>
<sequence length="110" mass="12580">MNNLPIETYESVVQQRDALEKKLADMAAENAALNKFIKDDCWVWDDKNETYFDAIDGIPETPATEKFTRELMAKGVDALVEQEKSEWMESYIKSAKDFAAQLRKGINDAQ</sequence>
<dbReference type="RefSeq" id="WP_072307687.1">
    <property type="nucleotide sequence ID" value="NZ_FMIQ01000011.1"/>
</dbReference>
<protein>
    <submittedName>
        <fullName evidence="1">Uncharacterized protein</fullName>
    </submittedName>
</protein>
<proteinExistence type="predicted"/>
<reference evidence="1 2" key="1">
    <citation type="submission" date="2016-09" db="EMBL/GenBank/DDBJ databases">
        <authorList>
            <person name="Capua I."/>
            <person name="De Benedictis P."/>
            <person name="Joannis T."/>
            <person name="Lombin L.H."/>
            <person name="Cattoli G."/>
        </authorList>
    </citation>
    <scope>NUCLEOTIDE SEQUENCE [LARGE SCALE GENOMIC DNA]</scope>
    <source>
        <strain evidence="1 2">GB001</strain>
    </source>
</reference>
<evidence type="ECO:0000313" key="1">
    <source>
        <dbReference type="EMBL" id="SCM51391.1"/>
    </source>
</evidence>
<dbReference type="EMBL" id="FMIQ01000011">
    <property type="protein sequence ID" value="SCM51391.1"/>
    <property type="molecule type" value="Genomic_DNA"/>
</dbReference>
<gene>
    <name evidence="1" type="ORF">BN1044_00853</name>
</gene>
<dbReference type="Proteomes" id="UP000094844">
    <property type="component" value="Unassembled WGS sequence"/>
</dbReference>
<accession>A0A1C6YX76</accession>
<organism evidence="1 2">
    <name type="scientific">Hafnia alvei</name>
    <dbReference type="NCBI Taxonomy" id="569"/>
    <lineage>
        <taxon>Bacteria</taxon>
        <taxon>Pseudomonadati</taxon>
        <taxon>Pseudomonadota</taxon>
        <taxon>Gammaproteobacteria</taxon>
        <taxon>Enterobacterales</taxon>
        <taxon>Hafniaceae</taxon>
        <taxon>Hafnia</taxon>
    </lineage>
</organism>
<evidence type="ECO:0000313" key="2">
    <source>
        <dbReference type="Proteomes" id="UP000094844"/>
    </source>
</evidence>